<evidence type="ECO:0000256" key="2">
    <source>
        <dbReference type="ARBA" id="ARBA00004141"/>
    </source>
</evidence>
<sequence>MITFYSIRSKITMIFIISIMLLLVVAYNMFNTNIISQKRGILMQEKVSISYIFQYYLQAHKIDLAFLKSQNFRLIDNPQEKRDTINRMTKLEIDKGFKILKFNRKRVIFLRYDDNIFLFENMNQIKPPNDILLIFLSLLGVLLFLYIMIINSLKPLSILKDKIYTFSQGNLDIECRSDRKDEIAQVANEFDSAVKKIKELKSSRQLLLRAIMHELKTPIAKGRLVSEMIKDKKQKARLHSIFERLNLLIDEFAKIEQLSSKNLQLNSKEYRMSDIIDAGVDMLMLENSKNHIQINIINDYLVIGDFELLSLAIKNLLDNSIKYSIDKLVIVDINNKVIIKNRGEKLNGNFQDYFVPFRTESQGLGLGLYIIKNILDIHKLEFEYRYIDGFNEMIVGS</sequence>
<evidence type="ECO:0000256" key="1">
    <source>
        <dbReference type="ARBA" id="ARBA00000085"/>
    </source>
</evidence>
<dbReference type="InterPro" id="IPR003660">
    <property type="entry name" value="HAMP_dom"/>
</dbReference>
<dbReference type="PROSITE" id="PS50885">
    <property type="entry name" value="HAMP"/>
    <property type="match status" value="1"/>
</dbReference>
<evidence type="ECO:0000256" key="5">
    <source>
        <dbReference type="ARBA" id="ARBA00022679"/>
    </source>
</evidence>
<dbReference type="EC" id="2.7.13.3" evidence="3"/>
<dbReference type="InterPro" id="IPR003661">
    <property type="entry name" value="HisK_dim/P_dom"/>
</dbReference>
<evidence type="ECO:0000256" key="10">
    <source>
        <dbReference type="SAM" id="Phobius"/>
    </source>
</evidence>
<dbReference type="CDD" id="cd00082">
    <property type="entry name" value="HisKA"/>
    <property type="match status" value="1"/>
</dbReference>
<dbReference type="SUPFAM" id="SSF158472">
    <property type="entry name" value="HAMP domain-like"/>
    <property type="match status" value="1"/>
</dbReference>
<dbReference type="PANTHER" id="PTHR45528:SF12">
    <property type="entry name" value="SENSOR HISTIDINE KINASE ARSS"/>
    <property type="match status" value="1"/>
</dbReference>
<dbReference type="InterPro" id="IPR047994">
    <property type="entry name" value="ArsS-like"/>
</dbReference>
<dbReference type="InterPro" id="IPR036890">
    <property type="entry name" value="HATPase_C_sf"/>
</dbReference>
<organism evidence="13">
    <name type="scientific">hydrothermal vent metagenome</name>
    <dbReference type="NCBI Taxonomy" id="652676"/>
    <lineage>
        <taxon>unclassified sequences</taxon>
        <taxon>metagenomes</taxon>
        <taxon>ecological metagenomes</taxon>
    </lineage>
</organism>
<name>A0A1W1ELG0_9ZZZZ</name>
<dbReference type="InterPro" id="IPR036097">
    <property type="entry name" value="HisK_dim/P_sf"/>
</dbReference>
<dbReference type="GO" id="GO:0016020">
    <property type="term" value="C:membrane"/>
    <property type="evidence" value="ECO:0007669"/>
    <property type="project" value="UniProtKB-SubCell"/>
</dbReference>
<evidence type="ECO:0000256" key="7">
    <source>
        <dbReference type="ARBA" id="ARBA00022777"/>
    </source>
</evidence>
<keyword evidence="8 10" id="KW-1133">Transmembrane helix</keyword>
<dbReference type="Gene3D" id="3.30.565.10">
    <property type="entry name" value="Histidine kinase-like ATPase, C-terminal domain"/>
    <property type="match status" value="1"/>
</dbReference>
<dbReference type="SUPFAM" id="SSF47384">
    <property type="entry name" value="Homodimeric domain of signal transducing histidine kinase"/>
    <property type="match status" value="1"/>
</dbReference>
<dbReference type="InterPro" id="IPR005467">
    <property type="entry name" value="His_kinase_dom"/>
</dbReference>
<evidence type="ECO:0000259" key="12">
    <source>
        <dbReference type="PROSITE" id="PS50885"/>
    </source>
</evidence>
<dbReference type="PANTHER" id="PTHR45528">
    <property type="entry name" value="SENSOR HISTIDINE KINASE CPXA"/>
    <property type="match status" value="1"/>
</dbReference>
<dbReference type="SMART" id="SM00388">
    <property type="entry name" value="HisKA"/>
    <property type="match status" value="1"/>
</dbReference>
<dbReference type="InterPro" id="IPR050398">
    <property type="entry name" value="HssS/ArlS-like"/>
</dbReference>
<comment type="subcellular location">
    <subcellularLocation>
        <location evidence="2">Membrane</location>
        <topology evidence="2">Multi-pass membrane protein</topology>
    </subcellularLocation>
</comment>
<feature type="domain" description="Histidine kinase" evidence="11">
    <location>
        <begin position="210"/>
        <end position="397"/>
    </location>
</feature>
<feature type="transmembrane region" description="Helical" evidence="10">
    <location>
        <begin position="12"/>
        <end position="30"/>
    </location>
</feature>
<dbReference type="EMBL" id="FRYL01000045">
    <property type="protein sequence ID" value="SHO81718.1"/>
    <property type="molecule type" value="Genomic_DNA"/>
</dbReference>
<evidence type="ECO:0000313" key="13">
    <source>
        <dbReference type="EMBL" id="SHO81718.1"/>
    </source>
</evidence>
<gene>
    <name evidence="13" type="ORF">MNB_SV-15-1264</name>
</gene>
<dbReference type="InterPro" id="IPR003594">
    <property type="entry name" value="HATPase_dom"/>
</dbReference>
<reference evidence="13" key="1">
    <citation type="submission" date="2016-10" db="EMBL/GenBank/DDBJ databases">
        <authorList>
            <person name="de Groot N.N."/>
        </authorList>
    </citation>
    <scope>NUCLEOTIDE SEQUENCE</scope>
</reference>
<dbReference type="GO" id="GO:0000155">
    <property type="term" value="F:phosphorelay sensor kinase activity"/>
    <property type="evidence" value="ECO:0007669"/>
    <property type="project" value="InterPro"/>
</dbReference>
<feature type="transmembrane region" description="Helical" evidence="10">
    <location>
        <begin position="131"/>
        <end position="153"/>
    </location>
</feature>
<dbReference type="AlphaFoldDB" id="A0A1W1ELG0"/>
<dbReference type="Pfam" id="PF02518">
    <property type="entry name" value="HATPase_c"/>
    <property type="match status" value="1"/>
</dbReference>
<comment type="catalytic activity">
    <reaction evidence="1">
        <text>ATP + protein L-histidine = ADP + protein N-phospho-L-histidine.</text>
        <dbReference type="EC" id="2.7.13.3"/>
    </reaction>
</comment>
<protein>
    <recommendedName>
        <fullName evidence="3">histidine kinase</fullName>
        <ecNumber evidence="3">2.7.13.3</ecNumber>
    </recommendedName>
</protein>
<keyword evidence="4" id="KW-0597">Phosphoprotein</keyword>
<proteinExistence type="predicted"/>
<dbReference type="SUPFAM" id="SSF55874">
    <property type="entry name" value="ATPase domain of HSP90 chaperone/DNA topoisomerase II/histidine kinase"/>
    <property type="match status" value="1"/>
</dbReference>
<accession>A0A1W1ELG0</accession>
<keyword evidence="9 10" id="KW-0472">Membrane</keyword>
<evidence type="ECO:0000256" key="8">
    <source>
        <dbReference type="ARBA" id="ARBA00022989"/>
    </source>
</evidence>
<evidence type="ECO:0000256" key="3">
    <source>
        <dbReference type="ARBA" id="ARBA00012438"/>
    </source>
</evidence>
<evidence type="ECO:0000256" key="4">
    <source>
        <dbReference type="ARBA" id="ARBA00022553"/>
    </source>
</evidence>
<dbReference type="NCBIfam" id="NF038389">
    <property type="entry name" value="ArsS_fam_HK"/>
    <property type="match status" value="1"/>
</dbReference>
<keyword evidence="5" id="KW-0808">Transferase</keyword>
<keyword evidence="6 10" id="KW-0812">Transmembrane</keyword>
<keyword evidence="7 13" id="KW-0418">Kinase</keyword>
<evidence type="ECO:0000256" key="6">
    <source>
        <dbReference type="ARBA" id="ARBA00022692"/>
    </source>
</evidence>
<evidence type="ECO:0000256" key="9">
    <source>
        <dbReference type="ARBA" id="ARBA00023136"/>
    </source>
</evidence>
<dbReference type="Gene3D" id="1.10.287.130">
    <property type="match status" value="1"/>
</dbReference>
<feature type="domain" description="HAMP" evidence="12">
    <location>
        <begin position="150"/>
        <end position="202"/>
    </location>
</feature>
<evidence type="ECO:0000259" key="11">
    <source>
        <dbReference type="PROSITE" id="PS50109"/>
    </source>
</evidence>
<dbReference type="PROSITE" id="PS50109">
    <property type="entry name" value="HIS_KIN"/>
    <property type="match status" value="1"/>
</dbReference>